<gene>
    <name evidence="1" type="ORF">R3W88_023044</name>
</gene>
<dbReference type="AlphaFoldDB" id="A0AAV9LWF1"/>
<proteinExistence type="predicted"/>
<name>A0AAV9LWF1_9SOLN</name>
<protein>
    <submittedName>
        <fullName evidence="1">Uncharacterized protein</fullName>
    </submittedName>
</protein>
<accession>A0AAV9LWF1</accession>
<reference evidence="1 2" key="1">
    <citation type="submission" date="2023-10" db="EMBL/GenBank/DDBJ databases">
        <title>Genome-Wide Identification Analysis in wild type Solanum Pinnatisectum Reveals Some Genes Defensing Phytophthora Infestans.</title>
        <authorList>
            <person name="Sun C."/>
        </authorList>
    </citation>
    <scope>NUCLEOTIDE SEQUENCE [LARGE SCALE GENOMIC DNA]</scope>
    <source>
        <strain evidence="1">LQN</strain>
        <tissue evidence="1">Leaf</tissue>
    </source>
</reference>
<sequence length="151" mass="17009">MNTYFPYLKSYFKFYKSLLSFCCKWSKNLSVVMNMTVDLALSLMKKVLSRSSYATDPEANDRTQPLLECVLEEYFTSLLHEGAFVLQVAEDPNILNGGASQNDSSDTILVSENLAWIGQKSADLDNASINEMNEELQPLEYFVLLGCIPNP</sequence>
<evidence type="ECO:0000313" key="1">
    <source>
        <dbReference type="EMBL" id="KAK4730056.1"/>
    </source>
</evidence>
<evidence type="ECO:0000313" key="2">
    <source>
        <dbReference type="Proteomes" id="UP001311915"/>
    </source>
</evidence>
<comment type="caution">
    <text evidence="1">The sequence shown here is derived from an EMBL/GenBank/DDBJ whole genome shotgun (WGS) entry which is preliminary data.</text>
</comment>
<organism evidence="1 2">
    <name type="scientific">Solanum pinnatisectum</name>
    <name type="common">tansyleaf nightshade</name>
    <dbReference type="NCBI Taxonomy" id="50273"/>
    <lineage>
        <taxon>Eukaryota</taxon>
        <taxon>Viridiplantae</taxon>
        <taxon>Streptophyta</taxon>
        <taxon>Embryophyta</taxon>
        <taxon>Tracheophyta</taxon>
        <taxon>Spermatophyta</taxon>
        <taxon>Magnoliopsida</taxon>
        <taxon>eudicotyledons</taxon>
        <taxon>Gunneridae</taxon>
        <taxon>Pentapetalae</taxon>
        <taxon>asterids</taxon>
        <taxon>lamiids</taxon>
        <taxon>Solanales</taxon>
        <taxon>Solanaceae</taxon>
        <taxon>Solanoideae</taxon>
        <taxon>Solaneae</taxon>
        <taxon>Solanum</taxon>
    </lineage>
</organism>
<keyword evidence="2" id="KW-1185">Reference proteome</keyword>
<dbReference type="Proteomes" id="UP001311915">
    <property type="component" value="Unassembled WGS sequence"/>
</dbReference>
<dbReference type="EMBL" id="JAWPEI010000004">
    <property type="protein sequence ID" value="KAK4730056.1"/>
    <property type="molecule type" value="Genomic_DNA"/>
</dbReference>